<dbReference type="InterPro" id="IPR000014">
    <property type="entry name" value="PAS"/>
</dbReference>
<evidence type="ECO:0000256" key="7">
    <source>
        <dbReference type="SAM" id="Phobius"/>
    </source>
</evidence>
<dbReference type="CDD" id="cd00130">
    <property type="entry name" value="PAS"/>
    <property type="match status" value="1"/>
</dbReference>
<dbReference type="FunFam" id="3.30.70.270:FF:000001">
    <property type="entry name" value="Diguanylate cyclase domain protein"/>
    <property type="match status" value="1"/>
</dbReference>
<feature type="transmembrane region" description="Helical" evidence="7">
    <location>
        <begin position="60"/>
        <end position="79"/>
    </location>
</feature>
<feature type="transmembrane region" description="Helical" evidence="7">
    <location>
        <begin position="270"/>
        <end position="290"/>
    </location>
</feature>
<keyword evidence="4 7" id="KW-1133">Transmembrane helix</keyword>
<organism evidence="10 11">
    <name type="scientific">Erythrobacter aureus</name>
    <dbReference type="NCBI Taxonomy" id="2182384"/>
    <lineage>
        <taxon>Bacteria</taxon>
        <taxon>Pseudomonadati</taxon>
        <taxon>Pseudomonadota</taxon>
        <taxon>Alphaproteobacteria</taxon>
        <taxon>Sphingomonadales</taxon>
        <taxon>Erythrobacteraceae</taxon>
        <taxon>Erythrobacter/Porphyrobacter group</taxon>
        <taxon>Erythrobacter</taxon>
    </lineage>
</organism>
<dbReference type="AlphaFoldDB" id="A0A345YEX7"/>
<reference evidence="11" key="1">
    <citation type="submission" date="2018-07" db="EMBL/GenBank/DDBJ databases">
        <title>Genome sequence of Erythrobacter strain YH-07, an antagonistic bacterium isolated from Yellow Sea.</title>
        <authorList>
            <person name="Tang T."/>
            <person name="Liu Q."/>
            <person name="Sun X."/>
        </authorList>
    </citation>
    <scope>NUCLEOTIDE SEQUENCE [LARGE SCALE GENOMIC DNA]</scope>
    <source>
        <strain evidence="11">YH-07</strain>
    </source>
</reference>
<evidence type="ECO:0000256" key="2">
    <source>
        <dbReference type="ARBA" id="ARBA00022475"/>
    </source>
</evidence>
<comment type="subcellular location">
    <subcellularLocation>
        <location evidence="1">Cell membrane</location>
        <topology evidence="1">Multi-pass membrane protein</topology>
    </subcellularLocation>
</comment>
<accession>A0A345YEX7</accession>
<feature type="region of interest" description="Disordered" evidence="6">
    <location>
        <begin position="584"/>
        <end position="610"/>
    </location>
</feature>
<feature type="transmembrane region" description="Helical" evidence="7">
    <location>
        <begin position="234"/>
        <end position="258"/>
    </location>
</feature>
<proteinExistence type="predicted"/>
<dbReference type="Proteomes" id="UP000254508">
    <property type="component" value="Chromosome"/>
</dbReference>
<dbReference type="Pfam" id="PF08448">
    <property type="entry name" value="PAS_4"/>
    <property type="match status" value="1"/>
</dbReference>
<evidence type="ECO:0000256" key="4">
    <source>
        <dbReference type="ARBA" id="ARBA00022989"/>
    </source>
</evidence>
<dbReference type="InterPro" id="IPR043128">
    <property type="entry name" value="Rev_trsase/Diguanyl_cyclase"/>
</dbReference>
<evidence type="ECO:0000259" key="9">
    <source>
        <dbReference type="PROSITE" id="PS50887"/>
    </source>
</evidence>
<dbReference type="Gene3D" id="3.30.70.270">
    <property type="match status" value="1"/>
</dbReference>
<dbReference type="CDD" id="cd01949">
    <property type="entry name" value="GGDEF"/>
    <property type="match status" value="1"/>
</dbReference>
<feature type="transmembrane region" description="Helical" evidence="7">
    <location>
        <begin position="36"/>
        <end position="53"/>
    </location>
</feature>
<dbReference type="EMBL" id="CP031357">
    <property type="protein sequence ID" value="AXK42479.1"/>
    <property type="molecule type" value="Genomic_DNA"/>
</dbReference>
<feature type="compositionally biased region" description="Basic and acidic residues" evidence="6">
    <location>
        <begin position="586"/>
        <end position="610"/>
    </location>
</feature>
<feature type="transmembrane region" description="Helical" evidence="7">
    <location>
        <begin position="12"/>
        <end position="30"/>
    </location>
</feature>
<evidence type="ECO:0000256" key="6">
    <source>
        <dbReference type="SAM" id="MobiDB-lite"/>
    </source>
</evidence>
<keyword evidence="2" id="KW-1003">Cell membrane</keyword>
<protein>
    <submittedName>
        <fullName evidence="10">Sensor domain-containing diguanylate cyclase</fullName>
    </submittedName>
</protein>
<dbReference type="GO" id="GO:0005886">
    <property type="term" value="C:plasma membrane"/>
    <property type="evidence" value="ECO:0007669"/>
    <property type="project" value="UniProtKB-SubCell"/>
</dbReference>
<dbReference type="InterPro" id="IPR007895">
    <property type="entry name" value="MASE1"/>
</dbReference>
<dbReference type="SUPFAM" id="SSF55073">
    <property type="entry name" value="Nucleotide cyclase"/>
    <property type="match status" value="1"/>
</dbReference>
<keyword evidence="3 7" id="KW-0812">Transmembrane</keyword>
<feature type="transmembrane region" description="Helical" evidence="7">
    <location>
        <begin position="117"/>
        <end position="141"/>
    </location>
</feature>
<feature type="domain" description="GGDEF" evidence="9">
    <location>
        <begin position="456"/>
        <end position="589"/>
    </location>
</feature>
<dbReference type="SMART" id="SM00091">
    <property type="entry name" value="PAS"/>
    <property type="match status" value="1"/>
</dbReference>
<dbReference type="InterPro" id="IPR029787">
    <property type="entry name" value="Nucleotide_cyclase"/>
</dbReference>
<dbReference type="OrthoDB" id="9812260at2"/>
<feature type="domain" description="PAC" evidence="8">
    <location>
        <begin position="374"/>
        <end position="426"/>
    </location>
</feature>
<evidence type="ECO:0000256" key="3">
    <source>
        <dbReference type="ARBA" id="ARBA00022692"/>
    </source>
</evidence>
<dbReference type="Gene3D" id="3.30.450.20">
    <property type="entry name" value="PAS domain"/>
    <property type="match status" value="1"/>
</dbReference>
<dbReference type="NCBIfam" id="TIGR00254">
    <property type="entry name" value="GGDEF"/>
    <property type="match status" value="1"/>
</dbReference>
<dbReference type="InterPro" id="IPR000700">
    <property type="entry name" value="PAS-assoc_C"/>
</dbReference>
<dbReference type="PROSITE" id="PS50113">
    <property type="entry name" value="PAC"/>
    <property type="match status" value="1"/>
</dbReference>
<evidence type="ECO:0000256" key="5">
    <source>
        <dbReference type="ARBA" id="ARBA00023136"/>
    </source>
</evidence>
<evidence type="ECO:0000259" key="8">
    <source>
        <dbReference type="PROSITE" id="PS50113"/>
    </source>
</evidence>
<sequence>MMHSRAPNPVMQIVTYGAVFFCVTSLTIVWTRFSGGLALVWPGAAIAAALFLTIPRSHSLAAAVTLAAFSTLATALFGLGPVWAIPFALVNVFEAWLIAWLLVRFRPQQDYVESEIGIVWLGFLAGIVGPLAASIPGGILASQVIAGGWQEHSFSWFIAHGLGTLLVMPLTLLLASYKKPVFARLLKRDRILPFIGMTLLTIGISAVALLQSTFPTLFLPVVPLVLASFRFGRFGAAITVLLITLASAGTLGTDTGVFAELTIPLWQKALFLQFYLSILVLLSFPLAVALKQRQRFMEELANREAMQRLIADHSDDALLQLDQHGMIRFASPASIRLSGRDKVVDLHLAAFFSEFDKEIVDRTLRSAAQYPGHTEIIERSVERGGQTRWLEAKLRAIDSSKHQASAYVVTIRDVTARKLDEIQASREARTDALTGLPNRRAFLDVLEDQLEFAGEEPFALALVDLDYFKRVNDSYGHAVGDAVLKQVAEIMRESANDNCFFARLGGEEFGMIAVGPARETAAIICEKLRLAIQRHVMTDNDGGTFNITASLGIARIAERCSSSMAMQAADGPLYSAKAAGRNRLRHAQDMGRHGENRKPPLEDSRVAANS</sequence>
<dbReference type="InterPro" id="IPR000160">
    <property type="entry name" value="GGDEF_dom"/>
</dbReference>
<feature type="transmembrane region" description="Helical" evidence="7">
    <location>
        <begin position="85"/>
        <end position="105"/>
    </location>
</feature>
<dbReference type="Pfam" id="PF00990">
    <property type="entry name" value="GGDEF"/>
    <property type="match status" value="1"/>
</dbReference>
<dbReference type="Pfam" id="PF05231">
    <property type="entry name" value="MASE1"/>
    <property type="match status" value="1"/>
</dbReference>
<dbReference type="SUPFAM" id="SSF55785">
    <property type="entry name" value="PYP-like sensor domain (PAS domain)"/>
    <property type="match status" value="1"/>
</dbReference>
<dbReference type="InterPro" id="IPR052155">
    <property type="entry name" value="Biofilm_reg_signaling"/>
</dbReference>
<dbReference type="InterPro" id="IPR013656">
    <property type="entry name" value="PAS_4"/>
</dbReference>
<keyword evidence="11" id="KW-1185">Reference proteome</keyword>
<evidence type="ECO:0000313" key="10">
    <source>
        <dbReference type="EMBL" id="AXK42479.1"/>
    </source>
</evidence>
<dbReference type="GO" id="GO:0003824">
    <property type="term" value="F:catalytic activity"/>
    <property type="evidence" value="ECO:0007669"/>
    <property type="project" value="UniProtKB-ARBA"/>
</dbReference>
<dbReference type="PANTHER" id="PTHR44757:SF2">
    <property type="entry name" value="BIOFILM ARCHITECTURE MAINTENANCE PROTEIN MBAA"/>
    <property type="match status" value="1"/>
</dbReference>
<dbReference type="SMART" id="SM00267">
    <property type="entry name" value="GGDEF"/>
    <property type="match status" value="1"/>
</dbReference>
<name>A0A345YEX7_9SPHN</name>
<evidence type="ECO:0000256" key="1">
    <source>
        <dbReference type="ARBA" id="ARBA00004651"/>
    </source>
</evidence>
<evidence type="ECO:0000313" key="11">
    <source>
        <dbReference type="Proteomes" id="UP000254508"/>
    </source>
</evidence>
<keyword evidence="5 7" id="KW-0472">Membrane</keyword>
<dbReference type="NCBIfam" id="TIGR00229">
    <property type="entry name" value="sensory_box"/>
    <property type="match status" value="1"/>
</dbReference>
<dbReference type="KEGG" id="err:DVR09_09175"/>
<dbReference type="PROSITE" id="PS50887">
    <property type="entry name" value="GGDEF"/>
    <property type="match status" value="1"/>
</dbReference>
<dbReference type="PANTHER" id="PTHR44757">
    <property type="entry name" value="DIGUANYLATE CYCLASE DGCP"/>
    <property type="match status" value="1"/>
</dbReference>
<gene>
    <name evidence="10" type="ORF">DVR09_09175</name>
</gene>
<feature type="transmembrane region" description="Helical" evidence="7">
    <location>
        <begin position="194"/>
        <end position="214"/>
    </location>
</feature>
<dbReference type="InterPro" id="IPR035965">
    <property type="entry name" value="PAS-like_dom_sf"/>
</dbReference>
<feature type="transmembrane region" description="Helical" evidence="7">
    <location>
        <begin position="153"/>
        <end position="174"/>
    </location>
</feature>